<comment type="catalytic activity">
    <reaction evidence="8">
        <text>L-histidyl-[protein] + UTP = N(tele)-(5'-uridylyl)-L-histidyl-[protein] + diphosphate</text>
        <dbReference type="Rhea" id="RHEA:83891"/>
        <dbReference type="Rhea" id="RHEA-COMP:9745"/>
        <dbReference type="Rhea" id="RHEA-COMP:20239"/>
        <dbReference type="ChEBI" id="CHEBI:29979"/>
        <dbReference type="ChEBI" id="CHEBI:33019"/>
        <dbReference type="ChEBI" id="CHEBI:46398"/>
        <dbReference type="ChEBI" id="CHEBI:233474"/>
    </reaction>
</comment>
<accession>A0ABW3WXW1</accession>
<dbReference type="PANTHER" id="PTHR32057:SF14">
    <property type="entry name" value="PROTEIN ADENYLYLTRANSFERASE SELO, MITOCHONDRIAL"/>
    <property type="match status" value="1"/>
</dbReference>
<dbReference type="EMBL" id="JBHTND010000012">
    <property type="protein sequence ID" value="MFD1302046.1"/>
    <property type="molecule type" value="Genomic_DNA"/>
</dbReference>
<comment type="catalytic activity">
    <reaction evidence="8">
        <text>L-seryl-[protein] + ATP = 3-O-(5'-adenylyl)-L-seryl-[protein] + diphosphate</text>
        <dbReference type="Rhea" id="RHEA:58120"/>
        <dbReference type="Rhea" id="RHEA-COMP:9863"/>
        <dbReference type="Rhea" id="RHEA-COMP:15073"/>
        <dbReference type="ChEBI" id="CHEBI:29999"/>
        <dbReference type="ChEBI" id="CHEBI:30616"/>
        <dbReference type="ChEBI" id="CHEBI:33019"/>
        <dbReference type="ChEBI" id="CHEBI:142516"/>
        <dbReference type="EC" id="2.7.7.108"/>
    </reaction>
</comment>
<comment type="caution">
    <text evidence="9">The sequence shown here is derived from an EMBL/GenBank/DDBJ whole genome shotgun (WGS) entry which is preliminary data.</text>
</comment>
<organism evidence="9 10">
    <name type="scientific">Methylobacterium marchantiae</name>
    <dbReference type="NCBI Taxonomy" id="600331"/>
    <lineage>
        <taxon>Bacteria</taxon>
        <taxon>Pseudomonadati</taxon>
        <taxon>Pseudomonadota</taxon>
        <taxon>Alphaproteobacteria</taxon>
        <taxon>Hyphomicrobiales</taxon>
        <taxon>Methylobacteriaceae</taxon>
        <taxon>Methylobacterium</taxon>
    </lineage>
</organism>
<evidence type="ECO:0000313" key="10">
    <source>
        <dbReference type="Proteomes" id="UP001597176"/>
    </source>
</evidence>
<keyword evidence="6 8" id="KW-0067">ATP-binding</keyword>
<comment type="catalytic activity">
    <reaction evidence="8">
        <text>L-threonyl-[protein] + ATP = 3-O-(5'-adenylyl)-L-threonyl-[protein] + diphosphate</text>
        <dbReference type="Rhea" id="RHEA:54292"/>
        <dbReference type="Rhea" id="RHEA-COMP:11060"/>
        <dbReference type="Rhea" id="RHEA-COMP:13847"/>
        <dbReference type="ChEBI" id="CHEBI:30013"/>
        <dbReference type="ChEBI" id="CHEBI:30616"/>
        <dbReference type="ChEBI" id="CHEBI:33019"/>
        <dbReference type="ChEBI" id="CHEBI:138113"/>
        <dbReference type="EC" id="2.7.7.108"/>
    </reaction>
</comment>
<gene>
    <name evidence="8" type="primary">ydiU</name>
    <name evidence="8" type="synonym">selO</name>
    <name evidence="9" type="ORF">ACFQ4G_10665</name>
</gene>
<keyword evidence="2 8" id="KW-0808">Transferase</keyword>
<evidence type="ECO:0000313" key="9">
    <source>
        <dbReference type="EMBL" id="MFD1302046.1"/>
    </source>
</evidence>
<feature type="binding site" evidence="8">
    <location>
        <position position="89"/>
    </location>
    <ligand>
        <name>ATP</name>
        <dbReference type="ChEBI" id="CHEBI:30616"/>
    </ligand>
</feature>
<reference evidence="10" key="1">
    <citation type="journal article" date="2019" name="Int. J. Syst. Evol. Microbiol.">
        <title>The Global Catalogue of Microorganisms (GCM) 10K type strain sequencing project: providing services to taxonomists for standard genome sequencing and annotation.</title>
        <authorList>
            <consortium name="The Broad Institute Genomics Platform"/>
            <consortium name="The Broad Institute Genome Sequencing Center for Infectious Disease"/>
            <person name="Wu L."/>
            <person name="Ma J."/>
        </authorList>
    </citation>
    <scope>NUCLEOTIDE SEQUENCE [LARGE SCALE GENOMIC DNA]</scope>
    <source>
        <strain evidence="10">CCUG 56108</strain>
    </source>
</reference>
<comment type="catalytic activity">
    <reaction evidence="8">
        <text>L-tyrosyl-[protein] + UTP = O-(5'-uridylyl)-L-tyrosyl-[protein] + diphosphate</text>
        <dbReference type="Rhea" id="RHEA:83887"/>
        <dbReference type="Rhea" id="RHEA-COMP:10136"/>
        <dbReference type="Rhea" id="RHEA-COMP:20238"/>
        <dbReference type="ChEBI" id="CHEBI:33019"/>
        <dbReference type="ChEBI" id="CHEBI:46398"/>
        <dbReference type="ChEBI" id="CHEBI:46858"/>
        <dbReference type="ChEBI" id="CHEBI:90602"/>
    </reaction>
</comment>
<dbReference type="RefSeq" id="WP_238205881.1">
    <property type="nucleotide sequence ID" value="NZ_JBHTND010000012.1"/>
</dbReference>
<comment type="cofactor">
    <cofactor evidence="8">
        <name>Mg(2+)</name>
        <dbReference type="ChEBI" id="CHEBI:18420"/>
    </cofactor>
    <cofactor evidence="8">
        <name>Mn(2+)</name>
        <dbReference type="ChEBI" id="CHEBI:29035"/>
    </cofactor>
</comment>
<feature type="binding site" evidence="8">
    <location>
        <position position="265"/>
    </location>
    <ligand>
        <name>Mg(2+)</name>
        <dbReference type="ChEBI" id="CHEBI:18420"/>
    </ligand>
</feature>
<comment type="catalytic activity">
    <reaction evidence="8">
        <text>L-seryl-[protein] + UTP = O-(5'-uridylyl)-L-seryl-[protein] + diphosphate</text>
        <dbReference type="Rhea" id="RHEA:64604"/>
        <dbReference type="Rhea" id="RHEA-COMP:9863"/>
        <dbReference type="Rhea" id="RHEA-COMP:16635"/>
        <dbReference type="ChEBI" id="CHEBI:29999"/>
        <dbReference type="ChEBI" id="CHEBI:33019"/>
        <dbReference type="ChEBI" id="CHEBI:46398"/>
        <dbReference type="ChEBI" id="CHEBI:156051"/>
    </reaction>
</comment>
<comment type="function">
    <text evidence="8">Nucleotidyltransferase involved in the post-translational modification of proteins. It can catalyze the addition of adenosine monophosphate (AMP) or uridine monophosphate (UMP) to a protein, resulting in modifications known as AMPylation and UMPylation.</text>
</comment>
<evidence type="ECO:0000256" key="5">
    <source>
        <dbReference type="ARBA" id="ARBA00022741"/>
    </source>
</evidence>
<dbReference type="Pfam" id="PF02696">
    <property type="entry name" value="SelO"/>
    <property type="match status" value="1"/>
</dbReference>
<evidence type="ECO:0000256" key="2">
    <source>
        <dbReference type="ARBA" id="ARBA00022679"/>
    </source>
</evidence>
<comment type="catalytic activity">
    <reaction evidence="8">
        <text>L-tyrosyl-[protein] + ATP = O-(5'-adenylyl)-L-tyrosyl-[protein] + diphosphate</text>
        <dbReference type="Rhea" id="RHEA:54288"/>
        <dbReference type="Rhea" id="RHEA-COMP:10136"/>
        <dbReference type="Rhea" id="RHEA-COMP:13846"/>
        <dbReference type="ChEBI" id="CHEBI:30616"/>
        <dbReference type="ChEBI" id="CHEBI:33019"/>
        <dbReference type="ChEBI" id="CHEBI:46858"/>
        <dbReference type="ChEBI" id="CHEBI:83624"/>
        <dbReference type="EC" id="2.7.7.108"/>
    </reaction>
</comment>
<dbReference type="PANTHER" id="PTHR32057">
    <property type="entry name" value="PROTEIN ADENYLYLTRANSFERASE SELO, MITOCHONDRIAL"/>
    <property type="match status" value="1"/>
</dbReference>
<evidence type="ECO:0000256" key="3">
    <source>
        <dbReference type="ARBA" id="ARBA00022695"/>
    </source>
</evidence>
<feature type="active site" description="Proton acceptor" evidence="8">
    <location>
        <position position="255"/>
    </location>
</feature>
<dbReference type="EC" id="2.7.7.-" evidence="8"/>
<proteinExistence type="inferred from homology"/>
<feature type="binding site" evidence="8">
    <location>
        <position position="123"/>
    </location>
    <ligand>
        <name>ATP</name>
        <dbReference type="ChEBI" id="CHEBI:30616"/>
    </ligand>
</feature>
<dbReference type="InterPro" id="IPR003846">
    <property type="entry name" value="SelO"/>
</dbReference>
<comment type="similarity">
    <text evidence="1 8">Belongs to the SELO family.</text>
</comment>
<keyword evidence="7 8" id="KW-0460">Magnesium</keyword>
<evidence type="ECO:0000256" key="6">
    <source>
        <dbReference type="ARBA" id="ARBA00022840"/>
    </source>
</evidence>
<keyword evidence="5 8" id="KW-0547">Nucleotide-binding</keyword>
<protein>
    <recommendedName>
        <fullName evidence="8">Protein nucleotidyltransferase YdiU</fullName>
        <ecNumber evidence="8">2.7.7.-</ecNumber>
    </recommendedName>
    <alternativeName>
        <fullName evidence="8">Protein adenylyltransferase YdiU</fullName>
        <ecNumber evidence="8">2.7.7.108</ecNumber>
    </alternativeName>
    <alternativeName>
        <fullName evidence="8">Protein uridylyltransferase YdiU</fullName>
        <ecNumber evidence="8">2.7.7.-</ecNumber>
    </alternativeName>
</protein>
<evidence type="ECO:0000256" key="7">
    <source>
        <dbReference type="ARBA" id="ARBA00022842"/>
    </source>
</evidence>
<feature type="binding site" evidence="8">
    <location>
        <position position="177"/>
    </location>
    <ligand>
        <name>ATP</name>
        <dbReference type="ChEBI" id="CHEBI:30616"/>
    </ligand>
</feature>
<feature type="binding site" evidence="8">
    <location>
        <position position="111"/>
    </location>
    <ligand>
        <name>ATP</name>
        <dbReference type="ChEBI" id="CHEBI:30616"/>
    </ligand>
</feature>
<feature type="binding site" evidence="8">
    <location>
        <position position="265"/>
    </location>
    <ligand>
        <name>ATP</name>
        <dbReference type="ChEBI" id="CHEBI:30616"/>
    </ligand>
</feature>
<feature type="binding site" evidence="8">
    <location>
        <position position="87"/>
    </location>
    <ligand>
        <name>ATP</name>
        <dbReference type="ChEBI" id="CHEBI:30616"/>
    </ligand>
</feature>
<feature type="binding site" evidence="8">
    <location>
        <position position="90"/>
    </location>
    <ligand>
        <name>ATP</name>
        <dbReference type="ChEBI" id="CHEBI:30616"/>
    </ligand>
</feature>
<feature type="binding site" evidence="8">
    <location>
        <position position="124"/>
    </location>
    <ligand>
        <name>ATP</name>
        <dbReference type="ChEBI" id="CHEBI:30616"/>
    </ligand>
</feature>
<dbReference type="NCBIfam" id="NF000658">
    <property type="entry name" value="PRK00029.1"/>
    <property type="match status" value="1"/>
</dbReference>
<keyword evidence="8" id="KW-0464">Manganese</keyword>
<feature type="binding site" evidence="8">
    <location>
        <position position="184"/>
    </location>
    <ligand>
        <name>ATP</name>
        <dbReference type="ChEBI" id="CHEBI:30616"/>
    </ligand>
</feature>
<keyword evidence="10" id="KW-1185">Reference proteome</keyword>
<dbReference type="Proteomes" id="UP001597176">
    <property type="component" value="Unassembled WGS sequence"/>
</dbReference>
<feature type="binding site" evidence="8">
    <location>
        <position position="256"/>
    </location>
    <ligand>
        <name>Mg(2+)</name>
        <dbReference type="ChEBI" id="CHEBI:18420"/>
    </ligand>
</feature>
<keyword evidence="4 8" id="KW-0479">Metal-binding</keyword>
<sequence>MPSPRTAAKHIELGADFYDIVAAADFPKTILRYRNRAWSDRVGLGALSDEEWIAHFGRFQPLRGSLPQPLALRYHGHQFRSYNPDLGDGRGFLFAQLHDLSDGRLLDLATKGSGTTPWSRTADGRLTLKGGMREILATSMLEALGVNTSKTFSLIETGEELERGDEPSPTRSSVLVRLSHSHIRIGSFQRLLALDEPHNIQKLLDYSVRTYLPQAWREETGPRAVAFLEEVCRLVARTGAQWMAAGFVHGVLNTDNINITGESFDYGPWRFAPTSDPAFTAAYFDVQGLYSFGRQPEALFWNLSRLAECLMPLADRDALEEALKAFGPSLQDAFAEALLGRLGLAKPAEEADLHKFVAAFWGFLARSRAPFEQTFFDWYGGLASAGRAAASPSASLYEGEDFATVRASLARFSPAENARLDHPYFTRREPCTMLIDEVEALWDPIAASDDWSALHAKLDAIAEMAEAYGTAPAALT</sequence>
<dbReference type="EC" id="2.7.7.108" evidence="8"/>
<evidence type="ECO:0000256" key="8">
    <source>
        <dbReference type="HAMAP-Rule" id="MF_00692"/>
    </source>
</evidence>
<evidence type="ECO:0000256" key="4">
    <source>
        <dbReference type="ARBA" id="ARBA00022723"/>
    </source>
</evidence>
<name>A0ABW3WXW1_9HYPH</name>
<evidence type="ECO:0000256" key="1">
    <source>
        <dbReference type="ARBA" id="ARBA00009747"/>
    </source>
</evidence>
<dbReference type="GO" id="GO:0016779">
    <property type="term" value="F:nucleotidyltransferase activity"/>
    <property type="evidence" value="ECO:0007669"/>
    <property type="project" value="UniProtKB-KW"/>
</dbReference>
<dbReference type="HAMAP" id="MF_00692">
    <property type="entry name" value="SelO"/>
    <property type="match status" value="1"/>
</dbReference>
<keyword evidence="3 8" id="KW-0548">Nucleotidyltransferase</keyword>